<dbReference type="EMBL" id="DP000011">
    <property type="protein sequence ID" value="ABA96912.1"/>
    <property type="molecule type" value="Genomic_DNA"/>
</dbReference>
<reference evidence="2" key="1">
    <citation type="journal article" date="2005" name="BMC Biol.">
        <title>The sequence of rice chromosomes 11 and 12, rich in disease resistance genes and recent gene duplications.</title>
        <authorList>
            <consortium name="The rice chromosomes 11 and 12 sequencing consortia"/>
        </authorList>
    </citation>
    <scope>NUCLEOTIDE SEQUENCE [LARGE SCALE GENOMIC DNA]</scope>
</reference>
<reference evidence="2" key="3">
    <citation type="submission" date="2006-01" db="EMBL/GenBank/DDBJ databases">
        <authorList>
            <person name="Buell R."/>
        </authorList>
    </citation>
    <scope>NUCLEOTIDE SEQUENCE</scope>
</reference>
<dbReference type="Pfam" id="PF03732">
    <property type="entry name" value="Retrotrans_gag"/>
    <property type="match status" value="1"/>
</dbReference>
<evidence type="ECO:0000313" key="2">
    <source>
        <dbReference type="EMBL" id="ABA96912.1"/>
    </source>
</evidence>
<name>Q2QVA8_ORYSJ</name>
<feature type="domain" description="Retrotransposon gag" evidence="1">
    <location>
        <begin position="58"/>
        <end position="150"/>
    </location>
</feature>
<organism evidence="2">
    <name type="scientific">Oryza sativa subsp. japonica</name>
    <name type="common">Rice</name>
    <dbReference type="NCBI Taxonomy" id="39947"/>
    <lineage>
        <taxon>Eukaryota</taxon>
        <taxon>Viridiplantae</taxon>
        <taxon>Streptophyta</taxon>
        <taxon>Embryophyta</taxon>
        <taxon>Tracheophyta</taxon>
        <taxon>Spermatophyta</taxon>
        <taxon>Magnoliopsida</taxon>
        <taxon>Liliopsida</taxon>
        <taxon>Poales</taxon>
        <taxon>Poaceae</taxon>
        <taxon>BOP clade</taxon>
        <taxon>Oryzoideae</taxon>
        <taxon>Oryzeae</taxon>
        <taxon>Oryzinae</taxon>
        <taxon>Oryza</taxon>
        <taxon>Oryza sativa</taxon>
    </lineage>
</organism>
<gene>
    <name evidence="2" type="ordered locus">LOC_Os12g13450</name>
</gene>
<sequence length="382" mass="42472">MAQEGKLDLLLKMMEDAEKKREETGGVRCVESSGAAVVEGGGGIAHTHGGIEANWVKVALLNFTGNASFWLQSVRHQMVGISWMELCDMVCHKFTRDRQATLIRQWIHVGQTGSVAEYVERFDNLMHHLLSYDNALTPPYFLTKFVDGLKDEIRGVVMIQKPVDLDAACSVAMLQEEILDGNKKISFRKAEGTSFTKAFTRPVQGTVCQKSPVATPGEEKRILESARTTPKDDKVSQLRSYRRSKGLCFTHGERWSKDHKCAQTVQLHVVELEAFQLEEETDSLETILESNPEENNLMTISVHAWNGTDSAHSLRVKGLIQGTELLMLINSGSTHSFVDEQMIHHFPGVVSTTPPVKVRVADKQLPDCVGGFKVDAIDPILS</sequence>
<protein>
    <submittedName>
        <fullName evidence="2">Retrotransposon protein, putative, unclassified</fullName>
    </submittedName>
</protein>
<dbReference type="AlphaFoldDB" id="Q2QVA8"/>
<dbReference type="InterPro" id="IPR005162">
    <property type="entry name" value="Retrotrans_gag_dom"/>
</dbReference>
<accession>Q2QVA8</accession>
<reference evidence="2" key="2">
    <citation type="submission" date="2005-04" db="EMBL/GenBank/DDBJ databases">
        <authorList>
            <person name="Buell C.R."/>
            <person name="Wing R.A."/>
            <person name="McCombie W.A."/>
            <person name="Ouyang S."/>
        </authorList>
    </citation>
    <scope>NUCLEOTIDE SEQUENCE</scope>
</reference>
<proteinExistence type="predicted"/>
<evidence type="ECO:0000259" key="1">
    <source>
        <dbReference type="Pfam" id="PF03732"/>
    </source>
</evidence>